<proteinExistence type="predicted"/>
<dbReference type="EMBL" id="BGZK01000608">
    <property type="protein sequence ID" value="GBP52700.1"/>
    <property type="molecule type" value="Genomic_DNA"/>
</dbReference>
<feature type="signal peptide" evidence="2">
    <location>
        <begin position="1"/>
        <end position="20"/>
    </location>
</feature>
<feature type="region of interest" description="Disordered" evidence="1">
    <location>
        <begin position="49"/>
        <end position="88"/>
    </location>
</feature>
<reference evidence="3 4" key="1">
    <citation type="journal article" date="2019" name="Commun. Biol.">
        <title>The bagworm genome reveals a unique fibroin gene that provides high tensile strength.</title>
        <authorList>
            <person name="Kono N."/>
            <person name="Nakamura H."/>
            <person name="Ohtoshi R."/>
            <person name="Tomita M."/>
            <person name="Numata K."/>
            <person name="Arakawa K."/>
        </authorList>
    </citation>
    <scope>NUCLEOTIDE SEQUENCE [LARGE SCALE GENOMIC DNA]</scope>
</reference>
<evidence type="ECO:0000256" key="1">
    <source>
        <dbReference type="SAM" id="MobiDB-lite"/>
    </source>
</evidence>
<dbReference type="AlphaFoldDB" id="A0A4C1WPC5"/>
<evidence type="ECO:0000313" key="3">
    <source>
        <dbReference type="EMBL" id="GBP52700.1"/>
    </source>
</evidence>
<keyword evidence="2" id="KW-0732">Signal</keyword>
<organism evidence="3 4">
    <name type="scientific">Eumeta variegata</name>
    <name type="common">Bagworm moth</name>
    <name type="synonym">Eumeta japonica</name>
    <dbReference type="NCBI Taxonomy" id="151549"/>
    <lineage>
        <taxon>Eukaryota</taxon>
        <taxon>Metazoa</taxon>
        <taxon>Ecdysozoa</taxon>
        <taxon>Arthropoda</taxon>
        <taxon>Hexapoda</taxon>
        <taxon>Insecta</taxon>
        <taxon>Pterygota</taxon>
        <taxon>Neoptera</taxon>
        <taxon>Endopterygota</taxon>
        <taxon>Lepidoptera</taxon>
        <taxon>Glossata</taxon>
        <taxon>Ditrysia</taxon>
        <taxon>Tineoidea</taxon>
        <taxon>Psychidae</taxon>
        <taxon>Oiketicinae</taxon>
        <taxon>Eumeta</taxon>
    </lineage>
</organism>
<accession>A0A4C1WPC5</accession>
<sequence>MSVSFQQILFFFASTATVTAHGRSAKMVGLIRACVTSYKRRAGRVCNLPTNDAVAPATSPAPPNRPAKPQKNRKKHSSINDDGTCTTGFIKKNAYSSLQR</sequence>
<evidence type="ECO:0008006" key="5">
    <source>
        <dbReference type="Google" id="ProtNLM"/>
    </source>
</evidence>
<comment type="caution">
    <text evidence="3">The sequence shown here is derived from an EMBL/GenBank/DDBJ whole genome shotgun (WGS) entry which is preliminary data.</text>
</comment>
<protein>
    <recommendedName>
        <fullName evidence="5">Secreted protein</fullName>
    </recommendedName>
</protein>
<keyword evidence="4" id="KW-1185">Reference proteome</keyword>
<feature type="chain" id="PRO_5020038701" description="Secreted protein" evidence="2">
    <location>
        <begin position="21"/>
        <end position="100"/>
    </location>
</feature>
<evidence type="ECO:0000256" key="2">
    <source>
        <dbReference type="SAM" id="SignalP"/>
    </source>
</evidence>
<dbReference type="Proteomes" id="UP000299102">
    <property type="component" value="Unassembled WGS sequence"/>
</dbReference>
<feature type="compositionally biased region" description="Basic residues" evidence="1">
    <location>
        <begin position="68"/>
        <end position="77"/>
    </location>
</feature>
<name>A0A4C1WPC5_EUMVA</name>
<gene>
    <name evidence="3" type="ORF">EVAR_43901_1</name>
</gene>
<evidence type="ECO:0000313" key="4">
    <source>
        <dbReference type="Proteomes" id="UP000299102"/>
    </source>
</evidence>